<dbReference type="EMBL" id="RKHO01000001">
    <property type="protein sequence ID" value="ROR90963.1"/>
    <property type="molecule type" value="Genomic_DNA"/>
</dbReference>
<accession>A0A3N2CTU1</accession>
<comment type="caution">
    <text evidence="1">The sequence shown here is derived from an EMBL/GenBank/DDBJ whole genome shotgun (WGS) entry which is preliminary data.</text>
</comment>
<dbReference type="AlphaFoldDB" id="A0A3N2CTU1"/>
<name>A0A3N2CTU1_9ACTN</name>
<protein>
    <submittedName>
        <fullName evidence="1">Uncharacterized protein</fullName>
    </submittedName>
</protein>
<sequence length="225" mass="24651">MNDHHVLTIRIDSSKPNYPKVRLLIDGSDLLATTGNDEGNDPADILDTGALIPTKPSRRIALYGCGCGIFGCANVAMLVHRVGDTVQWSDAQSLTGAYEAALPNDGDEEPDPAVDYDLPSQPLAVPLLTFSASQYNDEVARAMADRTWETHLRAVMRHLLALKPEWMMHATGPATFTLDYPQGRRWGLTELEVPSGEPAYLAQALVDLFDQGVRPGQIIQEALWQ</sequence>
<dbReference type="RefSeq" id="WP_123390241.1">
    <property type="nucleotide sequence ID" value="NZ_RKHO01000001.1"/>
</dbReference>
<dbReference type="Proteomes" id="UP000281738">
    <property type="component" value="Unassembled WGS sequence"/>
</dbReference>
<gene>
    <name evidence="1" type="ORF">EDD33_1820</name>
</gene>
<reference evidence="1 2" key="1">
    <citation type="submission" date="2018-11" db="EMBL/GenBank/DDBJ databases">
        <title>Sequencing the genomes of 1000 actinobacteria strains.</title>
        <authorList>
            <person name="Klenk H.-P."/>
        </authorList>
    </citation>
    <scope>NUCLEOTIDE SEQUENCE [LARGE SCALE GENOMIC DNA]</scope>
    <source>
        <strain evidence="1 2">DSM 12652</strain>
    </source>
</reference>
<dbReference type="OrthoDB" id="3369278at2"/>
<keyword evidence="2" id="KW-1185">Reference proteome</keyword>
<evidence type="ECO:0000313" key="1">
    <source>
        <dbReference type="EMBL" id="ROR90963.1"/>
    </source>
</evidence>
<organism evidence="1 2">
    <name type="scientific">Nocardioides aurantiacus</name>
    <dbReference type="NCBI Taxonomy" id="86796"/>
    <lineage>
        <taxon>Bacteria</taxon>
        <taxon>Bacillati</taxon>
        <taxon>Actinomycetota</taxon>
        <taxon>Actinomycetes</taxon>
        <taxon>Propionibacteriales</taxon>
        <taxon>Nocardioidaceae</taxon>
        <taxon>Nocardioides</taxon>
    </lineage>
</organism>
<evidence type="ECO:0000313" key="2">
    <source>
        <dbReference type="Proteomes" id="UP000281738"/>
    </source>
</evidence>
<proteinExistence type="predicted"/>